<reference evidence="8" key="1">
    <citation type="journal article" date="2019" name="Int. J. Syst. Evol. Microbiol.">
        <title>The Global Catalogue of Microorganisms (GCM) 10K type strain sequencing project: providing services to taxonomists for standard genome sequencing and annotation.</title>
        <authorList>
            <consortium name="The Broad Institute Genomics Platform"/>
            <consortium name="The Broad Institute Genome Sequencing Center for Infectious Disease"/>
            <person name="Wu L."/>
            <person name="Ma J."/>
        </authorList>
    </citation>
    <scope>NUCLEOTIDE SEQUENCE [LARGE SCALE GENOMIC DNA]</scope>
    <source>
        <strain evidence="8">ICMP 257</strain>
    </source>
</reference>
<name>A0ABV9VI74_STRAZ</name>
<keyword evidence="4 5" id="KW-0472">Membrane</keyword>
<feature type="transmembrane region" description="Helical" evidence="5">
    <location>
        <begin position="117"/>
        <end position="136"/>
    </location>
</feature>
<accession>A0ABV9VI74</accession>
<comment type="caution">
    <text evidence="7">The sequence shown here is derived from an EMBL/GenBank/DDBJ whole genome shotgun (WGS) entry which is preliminary data.</text>
</comment>
<keyword evidence="8" id="KW-1185">Reference proteome</keyword>
<dbReference type="PROSITE" id="PS50850">
    <property type="entry name" value="MFS"/>
    <property type="match status" value="1"/>
</dbReference>
<feature type="transmembrane region" description="Helical" evidence="5">
    <location>
        <begin position="350"/>
        <end position="377"/>
    </location>
</feature>
<feature type="transmembrane region" description="Helical" evidence="5">
    <location>
        <begin position="324"/>
        <end position="344"/>
    </location>
</feature>
<evidence type="ECO:0000256" key="4">
    <source>
        <dbReference type="ARBA" id="ARBA00023136"/>
    </source>
</evidence>
<proteinExistence type="predicted"/>
<dbReference type="Pfam" id="PF07690">
    <property type="entry name" value="MFS_1"/>
    <property type="match status" value="1"/>
</dbReference>
<feature type="transmembrane region" description="Helical" evidence="5">
    <location>
        <begin position="45"/>
        <end position="71"/>
    </location>
</feature>
<feature type="transmembrane region" description="Helical" evidence="5">
    <location>
        <begin position="421"/>
        <end position="439"/>
    </location>
</feature>
<organism evidence="7 8">
    <name type="scientific">Streptomyces atroolivaceus</name>
    <dbReference type="NCBI Taxonomy" id="66869"/>
    <lineage>
        <taxon>Bacteria</taxon>
        <taxon>Bacillati</taxon>
        <taxon>Actinomycetota</taxon>
        <taxon>Actinomycetes</taxon>
        <taxon>Kitasatosporales</taxon>
        <taxon>Streptomycetaceae</taxon>
        <taxon>Streptomyces</taxon>
    </lineage>
</organism>
<comment type="subcellular location">
    <subcellularLocation>
        <location evidence="1">Cell membrane</location>
        <topology evidence="1">Multi-pass membrane protein</topology>
    </subcellularLocation>
</comment>
<feature type="domain" description="Major facilitator superfamily (MFS) profile" evidence="6">
    <location>
        <begin position="42"/>
        <end position="446"/>
    </location>
</feature>
<feature type="transmembrane region" description="Helical" evidence="5">
    <location>
        <begin position="397"/>
        <end position="415"/>
    </location>
</feature>
<dbReference type="Proteomes" id="UP001595908">
    <property type="component" value="Unassembled WGS sequence"/>
</dbReference>
<gene>
    <name evidence="7" type="ORF">ACFPL4_33660</name>
</gene>
<dbReference type="InterPro" id="IPR005828">
    <property type="entry name" value="MFS_sugar_transport-like"/>
</dbReference>
<feature type="transmembrane region" description="Helical" evidence="5">
    <location>
        <begin position="204"/>
        <end position="224"/>
    </location>
</feature>
<keyword evidence="2 5" id="KW-0812">Transmembrane</keyword>
<dbReference type="SUPFAM" id="SSF103473">
    <property type="entry name" value="MFS general substrate transporter"/>
    <property type="match status" value="1"/>
</dbReference>
<dbReference type="Gene3D" id="1.20.1250.20">
    <property type="entry name" value="MFS general substrate transporter like domains"/>
    <property type="match status" value="1"/>
</dbReference>
<feature type="transmembrane region" description="Helical" evidence="5">
    <location>
        <begin position="176"/>
        <end position="198"/>
    </location>
</feature>
<dbReference type="InterPro" id="IPR011701">
    <property type="entry name" value="MFS"/>
</dbReference>
<dbReference type="CDD" id="cd06174">
    <property type="entry name" value="MFS"/>
    <property type="match status" value="1"/>
</dbReference>
<dbReference type="GeneID" id="31235600"/>
<evidence type="ECO:0000256" key="2">
    <source>
        <dbReference type="ARBA" id="ARBA00022692"/>
    </source>
</evidence>
<feature type="transmembrane region" description="Helical" evidence="5">
    <location>
        <begin position="83"/>
        <end position="105"/>
    </location>
</feature>
<evidence type="ECO:0000259" key="6">
    <source>
        <dbReference type="PROSITE" id="PS50850"/>
    </source>
</evidence>
<keyword evidence="3 5" id="KW-1133">Transmembrane helix</keyword>
<sequence length="446" mass="45948">MSDTESEFGDVVHTADLVLVSPEKHEDGAGEPVAPSPQRTSRRGVAAILVAMAGNAAATLMPPLVALPIYVEKFDSEDKATSLGVALGLNALLLLFLTPIFGALSDRTTSPLGMRKPGLIAGTAIIVLGLVVQGLASGVGTLILGTLVMALGQAAFTASFSALIPDQVAPTGRGRVLGFQSLVLVVVGVSASFVGPVLLDHQLLLFTVGGGIAMLTTLAAVVLLDDRVLDKRNAPNQPPLRALVEGFAYHPKSAPDFSWVWLSRFLVTLGISFGGFSIYFLTDQLNVTDDELPSLISLSAVINLGGTVIGTLLGAFLADKLGRLKSLVIFTGLIFLAGGLIAAFSPTVPVFLLATGVIAVAIGSFLPIDGALVMAVLPGGQAQTGKYMAIITIADQLPRSVGPFLAPVVVAVGAATPLGGYPLLYLFMGVVAVAGGLVVRKVRNVR</sequence>
<dbReference type="RefSeq" id="WP_033303449.1">
    <property type="nucleotide sequence ID" value="NZ_JBHSJE010000014.1"/>
</dbReference>
<feature type="transmembrane region" description="Helical" evidence="5">
    <location>
        <begin position="294"/>
        <end position="317"/>
    </location>
</feature>
<dbReference type="Pfam" id="PF00083">
    <property type="entry name" value="Sugar_tr"/>
    <property type="match status" value="1"/>
</dbReference>
<dbReference type="InterPro" id="IPR036259">
    <property type="entry name" value="MFS_trans_sf"/>
</dbReference>
<evidence type="ECO:0000313" key="7">
    <source>
        <dbReference type="EMBL" id="MFC4983226.1"/>
    </source>
</evidence>
<feature type="transmembrane region" description="Helical" evidence="5">
    <location>
        <begin position="142"/>
        <end position="164"/>
    </location>
</feature>
<protein>
    <submittedName>
        <fullName evidence="7">MFS transporter</fullName>
    </submittedName>
</protein>
<evidence type="ECO:0000256" key="5">
    <source>
        <dbReference type="SAM" id="Phobius"/>
    </source>
</evidence>
<dbReference type="PANTHER" id="PTHR23528:SF1">
    <property type="entry name" value="MAJOR FACILITATOR SUPERFAMILY (MFS) PROFILE DOMAIN-CONTAINING PROTEIN"/>
    <property type="match status" value="1"/>
</dbReference>
<evidence type="ECO:0000256" key="3">
    <source>
        <dbReference type="ARBA" id="ARBA00022989"/>
    </source>
</evidence>
<evidence type="ECO:0000313" key="8">
    <source>
        <dbReference type="Proteomes" id="UP001595908"/>
    </source>
</evidence>
<feature type="transmembrane region" description="Helical" evidence="5">
    <location>
        <begin position="261"/>
        <end position="282"/>
    </location>
</feature>
<dbReference type="InterPro" id="IPR020846">
    <property type="entry name" value="MFS_dom"/>
</dbReference>
<dbReference type="PANTHER" id="PTHR23528">
    <property type="match status" value="1"/>
</dbReference>
<evidence type="ECO:0000256" key="1">
    <source>
        <dbReference type="ARBA" id="ARBA00004651"/>
    </source>
</evidence>
<dbReference type="EMBL" id="JBHSJE010000014">
    <property type="protein sequence ID" value="MFC4983226.1"/>
    <property type="molecule type" value="Genomic_DNA"/>
</dbReference>